<dbReference type="Gene3D" id="3.30.450.20">
    <property type="entry name" value="PAS domain"/>
    <property type="match status" value="1"/>
</dbReference>
<dbReference type="InterPro" id="IPR011010">
    <property type="entry name" value="DNA_brk_join_enz"/>
</dbReference>
<dbReference type="Pfam" id="PF00589">
    <property type="entry name" value="Phage_integrase"/>
    <property type="match status" value="1"/>
</dbReference>
<dbReference type="InterPro" id="IPR031803">
    <property type="entry name" value="BAT_GAF/HTH-assoc"/>
</dbReference>
<dbReference type="InterPro" id="IPR007050">
    <property type="entry name" value="HTH_bacterioopsin"/>
</dbReference>
<dbReference type="GO" id="GO:0003677">
    <property type="term" value="F:DNA binding"/>
    <property type="evidence" value="ECO:0007669"/>
    <property type="project" value="InterPro"/>
</dbReference>
<evidence type="ECO:0000256" key="1">
    <source>
        <dbReference type="ARBA" id="ARBA00023015"/>
    </source>
</evidence>
<dbReference type="InterPro" id="IPR036388">
    <property type="entry name" value="WH-like_DNA-bd_sf"/>
</dbReference>
<dbReference type="Gene3D" id="3.30.450.40">
    <property type="match status" value="1"/>
</dbReference>
<dbReference type="Proteomes" id="UP000011867">
    <property type="component" value="Chromosome"/>
</dbReference>
<dbReference type="Pfam" id="PF04967">
    <property type="entry name" value="HTH_10"/>
    <property type="match status" value="1"/>
</dbReference>
<dbReference type="Gene3D" id="1.10.10.10">
    <property type="entry name" value="Winged helix-like DNA-binding domain superfamily/Winged helix DNA-binding domain"/>
    <property type="match status" value="1"/>
</dbReference>
<dbReference type="PROSITE" id="PS50112">
    <property type="entry name" value="PAS"/>
    <property type="match status" value="1"/>
</dbReference>
<dbReference type="SUPFAM" id="SSF55781">
    <property type="entry name" value="GAF domain-like"/>
    <property type="match status" value="1"/>
</dbReference>
<dbReference type="InterPro" id="IPR029016">
    <property type="entry name" value="GAF-like_dom_sf"/>
</dbReference>
<dbReference type="SUPFAM" id="SSF55785">
    <property type="entry name" value="PYP-like sensor domain (PAS domain)"/>
    <property type="match status" value="2"/>
</dbReference>
<name>M1XLI9_NATM8</name>
<dbReference type="SMART" id="SM00091">
    <property type="entry name" value="PAS"/>
    <property type="match status" value="1"/>
</dbReference>
<dbReference type="STRING" id="268739.Nmlp_3686"/>
<dbReference type="NCBIfam" id="TIGR00229">
    <property type="entry name" value="sensory_box"/>
    <property type="match status" value="1"/>
</dbReference>
<keyword evidence="2" id="KW-0804">Transcription</keyword>
<dbReference type="InterPro" id="IPR000014">
    <property type="entry name" value="PAS"/>
</dbReference>
<dbReference type="InterPro" id="IPR003018">
    <property type="entry name" value="GAF"/>
</dbReference>
<dbReference type="EMBL" id="HF582854">
    <property type="protein sequence ID" value="CCQ37801.1"/>
    <property type="molecule type" value="Genomic_DNA"/>
</dbReference>
<dbReference type="eggNOG" id="arCOG02278">
    <property type="taxonomic scope" value="Archaea"/>
</dbReference>
<dbReference type="GO" id="GO:0006310">
    <property type="term" value="P:DNA recombination"/>
    <property type="evidence" value="ECO:0007669"/>
    <property type="project" value="UniProtKB-KW"/>
</dbReference>
<dbReference type="CDD" id="cd00130">
    <property type="entry name" value="PAS"/>
    <property type="match status" value="1"/>
</dbReference>
<dbReference type="KEGG" id="nmo:Nmlp_3686"/>
<keyword evidence="3" id="KW-0233">DNA recombination</keyword>
<feature type="domain" description="PAS" evidence="4">
    <location>
        <begin position="307"/>
        <end position="378"/>
    </location>
</feature>
<dbReference type="Pfam" id="PF13426">
    <property type="entry name" value="PAS_9"/>
    <property type="match status" value="2"/>
</dbReference>
<dbReference type="RefSeq" id="WP_015410530.1">
    <property type="nucleotide sequence ID" value="NC_020388.1"/>
</dbReference>
<protein>
    <submittedName>
        <fullName evidence="6">Integrase family protein / sensor/bat box HTH-10 family transcription regulator</fullName>
    </submittedName>
</protein>
<evidence type="ECO:0000313" key="6">
    <source>
        <dbReference type="EMBL" id="CCQ37801.1"/>
    </source>
</evidence>
<evidence type="ECO:0000256" key="2">
    <source>
        <dbReference type="ARBA" id="ARBA00023163"/>
    </source>
</evidence>
<evidence type="ECO:0000256" key="3">
    <source>
        <dbReference type="ARBA" id="ARBA00023172"/>
    </source>
</evidence>
<accession>M1XLI9</accession>
<dbReference type="OrthoDB" id="234125at2157"/>
<dbReference type="SUPFAM" id="SSF56349">
    <property type="entry name" value="DNA breaking-rejoining enzymes"/>
    <property type="match status" value="1"/>
</dbReference>
<dbReference type="PROSITE" id="PS51898">
    <property type="entry name" value="TYR_RECOMBINASE"/>
    <property type="match status" value="1"/>
</dbReference>
<dbReference type="Pfam" id="PF15915">
    <property type="entry name" value="BAT"/>
    <property type="match status" value="1"/>
</dbReference>
<dbReference type="Pfam" id="PF13185">
    <property type="entry name" value="GAF_2"/>
    <property type="match status" value="1"/>
</dbReference>
<dbReference type="CDD" id="cd00397">
    <property type="entry name" value="DNA_BRE_C"/>
    <property type="match status" value="1"/>
</dbReference>
<gene>
    <name evidence="6" type="ordered locus">Nmlp_3686</name>
</gene>
<dbReference type="eggNOG" id="arCOG02282">
    <property type="taxonomic scope" value="Archaea"/>
</dbReference>
<dbReference type="GeneID" id="14652225"/>
<reference evidence="6 7" key="1">
    <citation type="journal article" date="2013" name="Genome Announc.">
        <title>Genome of the haloarchaeon Natronomonas moolapensis, a neutrophilic member of a previously haloalkaliphilic genus.</title>
        <authorList>
            <person name="Dyall-Smith M.L."/>
            <person name="Pfeiffer F."/>
            <person name="Oberwinkler T."/>
            <person name="Klee K."/>
            <person name="Rampp M."/>
            <person name="Palm P."/>
            <person name="Gross K."/>
            <person name="Schuster S.C."/>
            <person name="Oesterhelt D."/>
        </authorList>
    </citation>
    <scope>NUCLEOTIDE SEQUENCE [LARGE SCALE GENOMIC DNA]</scope>
    <source>
        <strain evidence="7">DSM 18674 / JCM 14361 / 8.8.11</strain>
    </source>
</reference>
<dbReference type="HOGENOM" id="CLU_010057_1_0_2"/>
<dbReference type="GO" id="GO:0015074">
    <property type="term" value="P:DNA integration"/>
    <property type="evidence" value="ECO:0007669"/>
    <property type="project" value="InterPro"/>
</dbReference>
<proteinExistence type="predicted"/>
<dbReference type="InterPro" id="IPR035965">
    <property type="entry name" value="PAS-like_dom_sf"/>
</dbReference>
<dbReference type="Gene3D" id="1.10.443.10">
    <property type="entry name" value="Intergrase catalytic core"/>
    <property type="match status" value="1"/>
</dbReference>
<organism evidence="6 7">
    <name type="scientific">Natronomonas moolapensis (strain DSM 18674 / CECT 7526 / JCM 14361 / 8.8.11)</name>
    <dbReference type="NCBI Taxonomy" id="268739"/>
    <lineage>
        <taxon>Archaea</taxon>
        <taxon>Methanobacteriati</taxon>
        <taxon>Methanobacteriota</taxon>
        <taxon>Stenosarchaea group</taxon>
        <taxon>Halobacteria</taxon>
        <taxon>Halobacteriales</taxon>
        <taxon>Natronomonadaceae</taxon>
        <taxon>Natronomonas</taxon>
    </lineage>
</organism>
<dbReference type="InterPro" id="IPR013762">
    <property type="entry name" value="Integrase-like_cat_sf"/>
</dbReference>
<dbReference type="SUPFAM" id="SSF88659">
    <property type="entry name" value="Sigma3 and sigma4 domains of RNA polymerase sigma factors"/>
    <property type="match status" value="1"/>
</dbReference>
<evidence type="ECO:0000313" key="7">
    <source>
        <dbReference type="Proteomes" id="UP000011867"/>
    </source>
</evidence>
<feature type="domain" description="Tyr recombinase" evidence="5">
    <location>
        <begin position="1"/>
        <end position="182"/>
    </location>
</feature>
<dbReference type="InterPro" id="IPR013324">
    <property type="entry name" value="RNA_pol_sigma_r3/r4-like"/>
</dbReference>
<dbReference type="AlphaFoldDB" id="M1XLI9"/>
<dbReference type="InterPro" id="IPR002104">
    <property type="entry name" value="Integrase_catalytic"/>
</dbReference>
<keyword evidence="1" id="KW-0805">Transcription regulation</keyword>
<evidence type="ECO:0000259" key="4">
    <source>
        <dbReference type="PROSITE" id="PS50112"/>
    </source>
</evidence>
<dbReference type="PANTHER" id="PTHR34236:SF1">
    <property type="entry name" value="DIMETHYL SULFOXIDE REDUCTASE TRANSCRIPTIONAL ACTIVATOR"/>
    <property type="match status" value="1"/>
</dbReference>
<dbReference type="PANTHER" id="PTHR34236">
    <property type="entry name" value="DIMETHYL SULFOXIDE REDUCTASE TRANSCRIPTIONAL ACTIVATOR"/>
    <property type="match status" value="1"/>
</dbReference>
<evidence type="ECO:0000259" key="5">
    <source>
        <dbReference type="PROSITE" id="PS51898"/>
    </source>
</evidence>
<keyword evidence="7" id="KW-1185">Reference proteome</keyword>
<dbReference type="eggNOG" id="arCOG03931">
    <property type="taxonomic scope" value="Archaea"/>
</dbReference>
<sequence length="837" mass="89867">MSDPLGRREYEQLREAAATTRGRLVVRLLAESGVRPAEQTRIRPGDVDRRRFEGVVHHFLSVRGSDGNTCRRTYLRAELARLVDEYAATAGVAPDNRLLDVTPRRVQMLVSEVASRAAEITGQSRLGDVSSDVLRRYFARRLLVEDGIDPRIVRTIGGWNRLEALDRYLEPADDAEIAAAFSDSAPTTGGGLPFEGTAGTVGLELDADGRIVGGGGDVEGLLGYDRNAVVGTPFGRLFTDDARERARPKEVLASAGREDFTVETCWFRTAEGDRVRIVALVSRRGADQHSGFVAVLWADDDTEDGRTASTFRRAVSAAGQPICFVSPTGEIEYVNAAFEELIGYTQSEVVGRPAADILSSGEDTDAYYEELRETVLDGDPWTGQVTLRRKSGERVHVRQNVAPAGDNEVEFAVIVATDVTERIRRERSLVRRCETLEGLEGLVADINAAGRELIDASTRSEIEAAVCESLADSDAYLAAWIGGTDPGGSRLQPRAAAGAPAADESAIDIDSSVLSSALETGRPRVAGNEFPTDTLGPFGADGVSEARAVGIIPLAYGETTYGLLAVFTGRGTAFGDRERTLLSDLGAHVGHAITAIERRNLLLADTVVELEFGCTDPGAFLVAATAEHDCVCSIQAVVPVAEGSLLFYAALSDAQPDAFLDTATAASGVTDGRYIREYDDSSLLELTVEGSSPALTLTEIGATIREGVADSGEQTIRAEIAQETGVRSVVKGLQASFPETTLRAKHAADRPVETIAEFRNSLSESLTDKQRSALRAAYFSGYFDWPRGSTAEEVAESMGVSSPTLHNHLRKAERKLLSSFFDHTREHIGGGVPEPSV</sequence>